<evidence type="ECO:0000313" key="9">
    <source>
        <dbReference type="Proteomes" id="UP000198405"/>
    </source>
</evidence>
<evidence type="ECO:0000256" key="6">
    <source>
        <dbReference type="ARBA" id="ARBA00023239"/>
    </source>
</evidence>
<gene>
    <name evidence="8" type="ORF">SAMN06265340_1047</name>
</gene>
<evidence type="ECO:0000259" key="7">
    <source>
        <dbReference type="Pfam" id="PF05681"/>
    </source>
</evidence>
<proteinExistence type="inferred from homology"/>
<dbReference type="GO" id="GO:0046872">
    <property type="term" value="F:metal ion binding"/>
    <property type="evidence" value="ECO:0007669"/>
    <property type="project" value="UniProtKB-KW"/>
</dbReference>
<dbReference type="NCBIfam" id="NF004885">
    <property type="entry name" value="PRK06246.1"/>
    <property type="match status" value="1"/>
</dbReference>
<sequence>MRKIDVKEIKEAVKRLCMEANYYLPEDVLSAFDKGIDKEVSPVGKNVLEILKENASIAASNQVPYCQDTGFAVFFVEIGQDVQVVGGDINEAIEEGVAEGYTEGYLRKSIVSDPLFDRRNTGNNTPPIIHYNVVPGDRLKIKMAAKGGGSENMSRLAMLKPADGVEGVKKFVLETVSEAGPNPCPPIIVGIGIGGTFEKVAYLAKKSLMRPIGDRNKDPRYAALEEELLEKINKLGIGPAGFGGKVTALDVKIEWYPCHIASLPVAVNIQCHASRHKEIEL</sequence>
<comment type="similarity">
    <text evidence="1">Belongs to the class-I fumarase family.</text>
</comment>
<dbReference type="GO" id="GO:0016829">
    <property type="term" value="F:lyase activity"/>
    <property type="evidence" value="ECO:0007669"/>
    <property type="project" value="UniProtKB-KW"/>
</dbReference>
<dbReference type="EMBL" id="FZOB01000004">
    <property type="protein sequence ID" value="SNR71902.1"/>
    <property type="molecule type" value="Genomic_DNA"/>
</dbReference>
<dbReference type="RefSeq" id="WP_089322762.1">
    <property type="nucleotide sequence ID" value="NZ_FZOB01000004.1"/>
</dbReference>
<evidence type="ECO:0000256" key="1">
    <source>
        <dbReference type="ARBA" id="ARBA00008876"/>
    </source>
</evidence>
<keyword evidence="4" id="KW-0408">Iron</keyword>
<dbReference type="PANTHER" id="PTHR30389">
    <property type="entry name" value="FUMARATE HYDRATASE-RELATED"/>
    <property type="match status" value="1"/>
</dbReference>
<dbReference type="Proteomes" id="UP000198405">
    <property type="component" value="Unassembled WGS sequence"/>
</dbReference>
<dbReference type="InterPro" id="IPR004646">
    <property type="entry name" value="Fe-S_hydro-lyase_TtdA-typ_cat"/>
</dbReference>
<keyword evidence="9" id="KW-1185">Reference proteome</keyword>
<reference evidence="9" key="1">
    <citation type="submission" date="2017-06" db="EMBL/GenBank/DDBJ databases">
        <authorList>
            <person name="Varghese N."/>
            <person name="Submissions S."/>
        </authorList>
    </citation>
    <scope>NUCLEOTIDE SEQUENCE [LARGE SCALE GENOMIC DNA]</scope>
    <source>
        <strain evidence="9">DSM 15668</strain>
    </source>
</reference>
<keyword evidence="3" id="KW-0479">Metal-binding</keyword>
<keyword evidence="5" id="KW-0411">Iron-sulfur</keyword>
<dbReference type="PANTHER" id="PTHR30389:SF17">
    <property type="entry name" value="L(+)-TARTRATE DEHYDRATASE SUBUNIT ALPHA-RELATED"/>
    <property type="match status" value="1"/>
</dbReference>
<evidence type="ECO:0000256" key="4">
    <source>
        <dbReference type="ARBA" id="ARBA00023004"/>
    </source>
</evidence>
<dbReference type="AlphaFoldDB" id="A0A238YLN0"/>
<evidence type="ECO:0000256" key="2">
    <source>
        <dbReference type="ARBA" id="ARBA00022485"/>
    </source>
</evidence>
<accession>A0A238YLN0</accession>
<keyword evidence="6" id="KW-0456">Lyase</keyword>
<dbReference type="Pfam" id="PF05681">
    <property type="entry name" value="Fumerase"/>
    <property type="match status" value="1"/>
</dbReference>
<protein>
    <submittedName>
        <fullName evidence="8">Fumarase, class I alpha subunit</fullName>
    </submittedName>
</protein>
<dbReference type="NCBIfam" id="TIGR00722">
    <property type="entry name" value="ttdA_fumA_fumB"/>
    <property type="match status" value="1"/>
</dbReference>
<dbReference type="OrthoDB" id="9798978at2"/>
<feature type="domain" description="Fe-S hydro-lyase tartrate dehydratase alpha-type catalytic" evidence="7">
    <location>
        <begin position="11"/>
        <end position="279"/>
    </location>
</feature>
<keyword evidence="2" id="KW-0004">4Fe-4S</keyword>
<dbReference type="InterPro" id="IPR051208">
    <property type="entry name" value="Class-I_Fumarase/Tartrate_DH"/>
</dbReference>
<evidence type="ECO:0000313" key="8">
    <source>
        <dbReference type="EMBL" id="SNR71902.1"/>
    </source>
</evidence>
<evidence type="ECO:0000256" key="5">
    <source>
        <dbReference type="ARBA" id="ARBA00023014"/>
    </source>
</evidence>
<dbReference type="GO" id="GO:0051539">
    <property type="term" value="F:4 iron, 4 sulfur cluster binding"/>
    <property type="evidence" value="ECO:0007669"/>
    <property type="project" value="UniProtKB-KW"/>
</dbReference>
<organism evidence="8 9">
    <name type="scientific">Desulfurobacterium atlanticum</name>
    <dbReference type="NCBI Taxonomy" id="240169"/>
    <lineage>
        <taxon>Bacteria</taxon>
        <taxon>Pseudomonadati</taxon>
        <taxon>Aquificota</taxon>
        <taxon>Aquificia</taxon>
        <taxon>Desulfurobacteriales</taxon>
        <taxon>Desulfurobacteriaceae</taxon>
        <taxon>Desulfurobacterium</taxon>
    </lineage>
</organism>
<evidence type="ECO:0000256" key="3">
    <source>
        <dbReference type="ARBA" id="ARBA00022723"/>
    </source>
</evidence>
<name>A0A238YLN0_9BACT</name>